<dbReference type="WBParaSite" id="SCUD_0001249401-mRNA-1">
    <property type="protein sequence ID" value="SCUD_0001249401-mRNA-1"/>
    <property type="gene ID" value="SCUD_0001249401"/>
</dbReference>
<evidence type="ECO:0000313" key="1">
    <source>
        <dbReference type="WBParaSite" id="SCUD_0001249401-mRNA-1"/>
    </source>
</evidence>
<name>A0A183KBV3_9TREM</name>
<accession>A0A183KBV3</accession>
<reference evidence="1" key="1">
    <citation type="submission" date="2016-06" db="UniProtKB">
        <authorList>
            <consortium name="WormBaseParasite"/>
        </authorList>
    </citation>
    <scope>IDENTIFICATION</scope>
</reference>
<proteinExistence type="predicted"/>
<protein>
    <submittedName>
        <fullName evidence="1">Secreted protein</fullName>
    </submittedName>
</protein>
<organism evidence="1">
    <name type="scientific">Schistosoma curassoni</name>
    <dbReference type="NCBI Taxonomy" id="6186"/>
    <lineage>
        <taxon>Eukaryota</taxon>
        <taxon>Metazoa</taxon>
        <taxon>Spiralia</taxon>
        <taxon>Lophotrochozoa</taxon>
        <taxon>Platyhelminthes</taxon>
        <taxon>Trematoda</taxon>
        <taxon>Digenea</taxon>
        <taxon>Strigeidida</taxon>
        <taxon>Schistosomatoidea</taxon>
        <taxon>Schistosomatidae</taxon>
        <taxon>Schistosoma</taxon>
    </lineage>
</organism>
<sequence length="62" mass="7089">MAKGTFLQGLCTNHRLLLMSTFLLLLAIRALIRSREISAPSLARFRRRSFSCTCGAFPFNRR</sequence>
<dbReference type="AlphaFoldDB" id="A0A183KBV3"/>